<dbReference type="InterPro" id="IPR003395">
    <property type="entry name" value="RecF/RecN/SMC_N"/>
</dbReference>
<evidence type="ECO:0000256" key="1">
    <source>
        <dbReference type="ARBA" id="ARBA00004123"/>
    </source>
</evidence>
<evidence type="ECO:0000256" key="4">
    <source>
        <dbReference type="ARBA" id="ARBA00023242"/>
    </source>
</evidence>
<dbReference type="EMBL" id="CAJNDS010002256">
    <property type="protein sequence ID" value="CAE7394931.1"/>
    <property type="molecule type" value="Genomic_DNA"/>
</dbReference>
<dbReference type="PANTHER" id="PTHR18937:SF12">
    <property type="entry name" value="STRUCTURAL MAINTENANCE OF CHROMOSOMES PROTEIN"/>
    <property type="match status" value="1"/>
</dbReference>
<evidence type="ECO:0000259" key="6">
    <source>
        <dbReference type="Pfam" id="PF02463"/>
    </source>
</evidence>
<organism evidence="7 8">
    <name type="scientific">Symbiodinium natans</name>
    <dbReference type="NCBI Taxonomy" id="878477"/>
    <lineage>
        <taxon>Eukaryota</taxon>
        <taxon>Sar</taxon>
        <taxon>Alveolata</taxon>
        <taxon>Dinophyceae</taxon>
        <taxon>Suessiales</taxon>
        <taxon>Symbiodiniaceae</taxon>
        <taxon>Symbiodinium</taxon>
    </lineage>
</organism>
<dbReference type="GO" id="GO:0007062">
    <property type="term" value="P:sister chromatid cohesion"/>
    <property type="evidence" value="ECO:0007669"/>
    <property type="project" value="TreeGrafter"/>
</dbReference>
<proteinExistence type="predicted"/>
<protein>
    <submittedName>
        <fullName evidence="7">SMC1 protein</fullName>
    </submittedName>
</protein>
<dbReference type="Proteomes" id="UP000604046">
    <property type="component" value="Unassembled WGS sequence"/>
</dbReference>
<comment type="subcellular location">
    <subcellularLocation>
        <location evidence="1">Nucleus</location>
    </subcellularLocation>
</comment>
<dbReference type="PANTHER" id="PTHR18937">
    <property type="entry name" value="STRUCTURAL MAINTENANCE OF CHROMOSOMES SMC FAMILY MEMBER"/>
    <property type="match status" value="1"/>
</dbReference>
<comment type="caution">
    <text evidence="7">The sequence shown here is derived from an EMBL/GenBank/DDBJ whole genome shotgun (WGS) entry which is preliminary data.</text>
</comment>
<keyword evidence="2" id="KW-0132">Cell division</keyword>
<keyword evidence="5" id="KW-0131">Cell cycle</keyword>
<sequence>GEKTVAAMALLFAMQSFQRPPFLILDEVDAYLDHSNVQALASYIASVDCQAIVISQKDRFFVHGEGLVGVSKDRARNASVVFTMDLTRIRRVRAEQRAPEVVPLQ</sequence>
<dbReference type="Pfam" id="PF02463">
    <property type="entry name" value="SMC_N"/>
    <property type="match status" value="1"/>
</dbReference>
<keyword evidence="8" id="KW-1185">Reference proteome</keyword>
<feature type="domain" description="RecF/RecN/SMC N-terminal" evidence="6">
    <location>
        <begin position="1"/>
        <end position="74"/>
    </location>
</feature>
<evidence type="ECO:0000256" key="5">
    <source>
        <dbReference type="ARBA" id="ARBA00023306"/>
    </source>
</evidence>
<feature type="non-terminal residue" evidence="7">
    <location>
        <position position="105"/>
    </location>
</feature>
<dbReference type="Gene3D" id="3.40.50.300">
    <property type="entry name" value="P-loop containing nucleotide triphosphate hydrolases"/>
    <property type="match status" value="1"/>
</dbReference>
<evidence type="ECO:0000313" key="8">
    <source>
        <dbReference type="Proteomes" id="UP000604046"/>
    </source>
</evidence>
<dbReference type="GO" id="GO:0008278">
    <property type="term" value="C:cohesin complex"/>
    <property type="evidence" value="ECO:0007669"/>
    <property type="project" value="TreeGrafter"/>
</dbReference>
<dbReference type="OrthoDB" id="442185at2759"/>
<gene>
    <name evidence="7" type="primary">SMC1</name>
    <name evidence="7" type="ORF">SNAT2548_LOCUS21511</name>
</gene>
<keyword evidence="4" id="KW-0539">Nucleus</keyword>
<dbReference type="AlphaFoldDB" id="A0A812QMS0"/>
<keyword evidence="3" id="KW-0498">Mitosis</keyword>
<dbReference type="SUPFAM" id="SSF52540">
    <property type="entry name" value="P-loop containing nucleoside triphosphate hydrolases"/>
    <property type="match status" value="1"/>
</dbReference>
<dbReference type="InterPro" id="IPR027417">
    <property type="entry name" value="P-loop_NTPase"/>
</dbReference>
<evidence type="ECO:0000256" key="3">
    <source>
        <dbReference type="ARBA" id="ARBA00022776"/>
    </source>
</evidence>
<evidence type="ECO:0000256" key="2">
    <source>
        <dbReference type="ARBA" id="ARBA00022618"/>
    </source>
</evidence>
<evidence type="ECO:0000313" key="7">
    <source>
        <dbReference type="EMBL" id="CAE7394931.1"/>
    </source>
</evidence>
<dbReference type="GO" id="GO:0051301">
    <property type="term" value="P:cell division"/>
    <property type="evidence" value="ECO:0007669"/>
    <property type="project" value="UniProtKB-KW"/>
</dbReference>
<name>A0A812QMS0_9DINO</name>
<dbReference type="GO" id="GO:0003677">
    <property type="term" value="F:DNA binding"/>
    <property type="evidence" value="ECO:0007669"/>
    <property type="project" value="TreeGrafter"/>
</dbReference>
<accession>A0A812QMS0</accession>
<reference evidence="7" key="1">
    <citation type="submission" date="2021-02" db="EMBL/GenBank/DDBJ databases">
        <authorList>
            <person name="Dougan E. K."/>
            <person name="Rhodes N."/>
            <person name="Thang M."/>
            <person name="Chan C."/>
        </authorList>
    </citation>
    <scope>NUCLEOTIDE SEQUENCE</scope>
</reference>
<dbReference type="GO" id="GO:0005634">
    <property type="term" value="C:nucleus"/>
    <property type="evidence" value="ECO:0007669"/>
    <property type="project" value="UniProtKB-SubCell"/>
</dbReference>